<evidence type="ECO:0000313" key="1">
    <source>
        <dbReference type="EMBL" id="KAG0469992.1"/>
    </source>
</evidence>
<keyword evidence="2" id="KW-1185">Reference proteome</keyword>
<reference evidence="1 2" key="1">
    <citation type="journal article" date="2020" name="Nat. Food">
        <title>A phased Vanilla planifolia genome enables genetic improvement of flavour and production.</title>
        <authorList>
            <person name="Hasing T."/>
            <person name="Tang H."/>
            <person name="Brym M."/>
            <person name="Khazi F."/>
            <person name="Huang T."/>
            <person name="Chambers A.H."/>
        </authorList>
    </citation>
    <scope>NUCLEOTIDE SEQUENCE [LARGE SCALE GENOMIC DNA]</scope>
    <source>
        <tissue evidence="1">Leaf</tissue>
    </source>
</reference>
<organism evidence="1 2">
    <name type="scientific">Vanilla planifolia</name>
    <name type="common">Vanilla</name>
    <dbReference type="NCBI Taxonomy" id="51239"/>
    <lineage>
        <taxon>Eukaryota</taxon>
        <taxon>Viridiplantae</taxon>
        <taxon>Streptophyta</taxon>
        <taxon>Embryophyta</taxon>
        <taxon>Tracheophyta</taxon>
        <taxon>Spermatophyta</taxon>
        <taxon>Magnoliopsida</taxon>
        <taxon>Liliopsida</taxon>
        <taxon>Asparagales</taxon>
        <taxon>Orchidaceae</taxon>
        <taxon>Vanilloideae</taxon>
        <taxon>Vanilleae</taxon>
        <taxon>Vanilla</taxon>
    </lineage>
</organism>
<sequence length="160" mass="17226">MMVLAKLSDGFNKHEGDASDKDNRDDFDKADKCVMLGYLVNGYCCLDLQSGRLFGPIIHSALSICSPNNSSYIVIPLSSNSLFASSTFPLVVTSPHPLLLSILELTAHSPLDSLHTSPLVYSFEAATSPSASPVQPPLLHHFSECIPTLCICIPTTCNCI</sequence>
<protein>
    <submittedName>
        <fullName evidence="1">Uncharacterized protein</fullName>
    </submittedName>
</protein>
<dbReference type="AlphaFoldDB" id="A0A835QLN8"/>
<name>A0A835QLN8_VANPL</name>
<gene>
    <name evidence="1" type="ORF">HPP92_016692</name>
</gene>
<dbReference type="EMBL" id="JADCNL010000008">
    <property type="protein sequence ID" value="KAG0469992.1"/>
    <property type="molecule type" value="Genomic_DNA"/>
</dbReference>
<dbReference type="OrthoDB" id="72819at2759"/>
<proteinExistence type="predicted"/>
<accession>A0A835QLN8</accession>
<dbReference type="Proteomes" id="UP000636800">
    <property type="component" value="Unassembled WGS sequence"/>
</dbReference>
<evidence type="ECO:0000313" key="2">
    <source>
        <dbReference type="Proteomes" id="UP000636800"/>
    </source>
</evidence>
<comment type="caution">
    <text evidence="1">The sequence shown here is derived from an EMBL/GenBank/DDBJ whole genome shotgun (WGS) entry which is preliminary data.</text>
</comment>